<proteinExistence type="predicted"/>
<keyword evidence="3" id="KW-1133">Transmembrane helix</keyword>
<evidence type="ECO:0000313" key="4">
    <source>
        <dbReference type="EMBL" id="MFC7130540.1"/>
    </source>
</evidence>
<evidence type="ECO:0008006" key="6">
    <source>
        <dbReference type="Google" id="ProtNLM"/>
    </source>
</evidence>
<comment type="caution">
    <text evidence="4">The sequence shown here is derived from an EMBL/GenBank/DDBJ whole genome shotgun (WGS) entry which is preliminary data.</text>
</comment>
<dbReference type="AlphaFoldDB" id="A0ABD5XN12"/>
<protein>
    <recommendedName>
        <fullName evidence="6">DUF106 domain-containing protein</fullName>
    </recommendedName>
</protein>
<accession>A0ABD5XN12</accession>
<feature type="transmembrane region" description="Helical" evidence="3">
    <location>
        <begin position="6"/>
        <end position="26"/>
    </location>
</feature>
<feature type="region of interest" description="Disordered" evidence="2">
    <location>
        <begin position="281"/>
        <end position="314"/>
    </location>
</feature>
<feature type="coiled-coil region" evidence="1">
    <location>
        <begin position="175"/>
        <end position="202"/>
    </location>
</feature>
<keyword evidence="1" id="KW-0175">Coiled coil</keyword>
<sequence>MTLIQFYGSLATTASVFVGILTAYLVTRLSNLLSERSRLKQRIESIDTELEVLLKDHDYRIERLSETEERWVREDAENHVDQFIKYDVGSDWSPSPEGLTVEDALDGLVEHQDVSEDDLIMHHAELIERRWDEIIDELQPRGPLEMPQVNMTDASITAANWIIEALWNIYDREQYKAHESKALEARREVQQLKEERTVLEEQFESLNPEQLQDSIKAAVIPISLSVIFPLLIRFLHELGFVIIVSPAVALIEPITVLVVWLIGFFWTLRFVWVRVTGSNTELPDSPLSKRDENEEVDIESSNIETQNAVQSQNN</sequence>
<evidence type="ECO:0000313" key="5">
    <source>
        <dbReference type="Proteomes" id="UP001596460"/>
    </source>
</evidence>
<dbReference type="EMBL" id="JBHTAB010000008">
    <property type="protein sequence ID" value="MFC7130540.1"/>
    <property type="molecule type" value="Genomic_DNA"/>
</dbReference>
<keyword evidence="3" id="KW-0812">Transmembrane</keyword>
<feature type="transmembrane region" description="Helical" evidence="3">
    <location>
        <begin position="238"/>
        <end position="266"/>
    </location>
</feature>
<feature type="coiled-coil region" evidence="1">
    <location>
        <begin position="29"/>
        <end position="56"/>
    </location>
</feature>
<evidence type="ECO:0000256" key="1">
    <source>
        <dbReference type="SAM" id="Coils"/>
    </source>
</evidence>
<dbReference type="RefSeq" id="WP_390245871.1">
    <property type="nucleotide sequence ID" value="NZ_JBHTAB010000008.1"/>
</dbReference>
<organism evidence="4 5">
    <name type="scientific">Haloferax chudinovii</name>
    <dbReference type="NCBI Taxonomy" id="1109010"/>
    <lineage>
        <taxon>Archaea</taxon>
        <taxon>Methanobacteriati</taxon>
        <taxon>Methanobacteriota</taxon>
        <taxon>Stenosarchaea group</taxon>
        <taxon>Halobacteria</taxon>
        <taxon>Halobacteriales</taxon>
        <taxon>Haloferacaceae</taxon>
        <taxon>Haloferax</taxon>
    </lineage>
</organism>
<evidence type="ECO:0000256" key="3">
    <source>
        <dbReference type="SAM" id="Phobius"/>
    </source>
</evidence>
<keyword evidence="3" id="KW-0472">Membrane</keyword>
<name>A0ABD5XN12_9EURY</name>
<reference evidence="4 5" key="1">
    <citation type="journal article" date="2019" name="Int. J. Syst. Evol. Microbiol.">
        <title>The Global Catalogue of Microorganisms (GCM) 10K type strain sequencing project: providing services to taxonomists for standard genome sequencing and annotation.</title>
        <authorList>
            <consortium name="The Broad Institute Genomics Platform"/>
            <consortium name="The Broad Institute Genome Sequencing Center for Infectious Disease"/>
            <person name="Wu L."/>
            <person name="Ma J."/>
        </authorList>
    </citation>
    <scope>NUCLEOTIDE SEQUENCE [LARGE SCALE GENOMIC DNA]</scope>
    <source>
        <strain evidence="4 5">DSM 26526</strain>
    </source>
</reference>
<evidence type="ECO:0000256" key="2">
    <source>
        <dbReference type="SAM" id="MobiDB-lite"/>
    </source>
</evidence>
<keyword evidence="5" id="KW-1185">Reference proteome</keyword>
<gene>
    <name evidence="4" type="ORF">ACFQI8_14195</name>
</gene>
<feature type="compositionally biased region" description="Polar residues" evidence="2">
    <location>
        <begin position="299"/>
        <end position="314"/>
    </location>
</feature>
<dbReference type="Proteomes" id="UP001596460">
    <property type="component" value="Unassembled WGS sequence"/>
</dbReference>